<reference evidence="1 2" key="1">
    <citation type="submission" date="2022-03" db="EMBL/GenBank/DDBJ databases">
        <title>Parabacteroides sp. nov. isolated from swine feces.</title>
        <authorList>
            <person name="Bak J.E."/>
        </authorList>
    </citation>
    <scope>NUCLEOTIDE SEQUENCE [LARGE SCALE GENOMIC DNA]</scope>
    <source>
        <strain evidence="1 2">AGMB00274</strain>
    </source>
</reference>
<keyword evidence="2" id="KW-1185">Reference proteome</keyword>
<accession>A0ABT0BXD8</accession>
<dbReference type="EMBL" id="JAKZMM010000004">
    <property type="protein sequence ID" value="MCJ2379432.1"/>
    <property type="molecule type" value="Genomic_DNA"/>
</dbReference>
<gene>
    <name evidence="1" type="ORF">MUN53_02180</name>
</gene>
<dbReference type="Proteomes" id="UP001165444">
    <property type="component" value="Unassembled WGS sequence"/>
</dbReference>
<sequence>MNTISLQSEQNELIRRILDVKDLSLLKKVEDLLNAEEAKTSNANEPLTPYMSRQEIEAHIEQACKEAKLIQEGKLQPINAEDLLHEL</sequence>
<evidence type="ECO:0000313" key="2">
    <source>
        <dbReference type="Proteomes" id="UP001165444"/>
    </source>
</evidence>
<organism evidence="1 2">
    <name type="scientific">Parabacteroides faecalis</name>
    <dbReference type="NCBI Taxonomy" id="2924040"/>
    <lineage>
        <taxon>Bacteria</taxon>
        <taxon>Pseudomonadati</taxon>
        <taxon>Bacteroidota</taxon>
        <taxon>Bacteroidia</taxon>
        <taxon>Bacteroidales</taxon>
        <taxon>Tannerellaceae</taxon>
        <taxon>Parabacteroides</taxon>
    </lineage>
</organism>
<evidence type="ECO:0000313" key="1">
    <source>
        <dbReference type="EMBL" id="MCJ2379432.1"/>
    </source>
</evidence>
<proteinExistence type="predicted"/>
<name>A0ABT0BXD8_9BACT</name>
<dbReference type="RefSeq" id="WP_243323239.1">
    <property type="nucleotide sequence ID" value="NZ_JAKZMM010000004.1"/>
</dbReference>
<protein>
    <submittedName>
        <fullName evidence="1">Uncharacterized protein</fullName>
    </submittedName>
</protein>
<comment type="caution">
    <text evidence="1">The sequence shown here is derived from an EMBL/GenBank/DDBJ whole genome shotgun (WGS) entry which is preliminary data.</text>
</comment>